<dbReference type="PANTHER" id="PTHR35316:SF1">
    <property type="entry name" value="28S RIBOSOMAL S34 PROTEIN"/>
    <property type="match status" value="1"/>
</dbReference>
<evidence type="ECO:0000313" key="3">
    <source>
        <dbReference type="Proteomes" id="UP001189624"/>
    </source>
</evidence>
<evidence type="ECO:0000313" key="2">
    <source>
        <dbReference type="EMBL" id="CAJ1933615.1"/>
    </source>
</evidence>
<dbReference type="PANTHER" id="PTHR35316">
    <property type="entry name" value="28S RIBOSOMAL S34 PROTEIN"/>
    <property type="match status" value="1"/>
</dbReference>
<accession>A0AA86VD95</accession>
<evidence type="ECO:0000256" key="1">
    <source>
        <dbReference type="SAM" id="MobiDB-lite"/>
    </source>
</evidence>
<keyword evidence="3" id="KW-1185">Reference proteome</keyword>
<protein>
    <submittedName>
        <fullName evidence="2">Uncharacterized protein</fullName>
    </submittedName>
</protein>
<proteinExistence type="predicted"/>
<gene>
    <name evidence="2" type="ORF">AYBTSS11_LOCUS6453</name>
</gene>
<feature type="region of interest" description="Disordered" evidence="1">
    <location>
        <begin position="1"/>
        <end position="29"/>
    </location>
</feature>
<dbReference type="AlphaFoldDB" id="A0AA86VD95"/>
<name>A0AA86VD95_9FABA</name>
<organism evidence="2 3">
    <name type="scientific">Sphenostylis stenocarpa</name>
    <dbReference type="NCBI Taxonomy" id="92480"/>
    <lineage>
        <taxon>Eukaryota</taxon>
        <taxon>Viridiplantae</taxon>
        <taxon>Streptophyta</taxon>
        <taxon>Embryophyta</taxon>
        <taxon>Tracheophyta</taxon>
        <taxon>Spermatophyta</taxon>
        <taxon>Magnoliopsida</taxon>
        <taxon>eudicotyledons</taxon>
        <taxon>Gunneridae</taxon>
        <taxon>Pentapetalae</taxon>
        <taxon>rosids</taxon>
        <taxon>fabids</taxon>
        <taxon>Fabales</taxon>
        <taxon>Fabaceae</taxon>
        <taxon>Papilionoideae</taxon>
        <taxon>50 kb inversion clade</taxon>
        <taxon>NPAAA clade</taxon>
        <taxon>indigoferoid/millettioid clade</taxon>
        <taxon>Phaseoleae</taxon>
        <taxon>Sphenostylis</taxon>
    </lineage>
</organism>
<feature type="compositionally biased region" description="Low complexity" evidence="1">
    <location>
        <begin position="1"/>
        <end position="18"/>
    </location>
</feature>
<reference evidence="2" key="1">
    <citation type="submission" date="2023-10" db="EMBL/GenBank/DDBJ databases">
        <authorList>
            <person name="Domelevo Entfellner J.-B."/>
        </authorList>
    </citation>
    <scope>NUCLEOTIDE SEQUENCE</scope>
</reference>
<dbReference type="Gramene" id="rna-AYBTSS11_LOCUS6453">
    <property type="protein sequence ID" value="CAJ1933615.1"/>
    <property type="gene ID" value="gene-AYBTSS11_LOCUS6453"/>
</dbReference>
<dbReference type="EMBL" id="OY731399">
    <property type="protein sequence ID" value="CAJ1933615.1"/>
    <property type="molecule type" value="Genomic_DNA"/>
</dbReference>
<sequence length="76" mass="8763">MSAFSSFSSSTSSAVSSAQNPKKSKRRKKNLIEMAQFLPNWGIGYHMAKTHWNEVSYEITKLNLYKKTWKRMGDCL</sequence>
<dbReference type="Proteomes" id="UP001189624">
    <property type="component" value="Chromosome 2"/>
</dbReference>